<dbReference type="PANTHER" id="PTHR45527">
    <property type="entry name" value="NONRIBOSOMAL PEPTIDE SYNTHETASE"/>
    <property type="match status" value="1"/>
</dbReference>
<dbReference type="GO" id="GO:0008610">
    <property type="term" value="P:lipid biosynthetic process"/>
    <property type="evidence" value="ECO:0007669"/>
    <property type="project" value="UniProtKB-ARBA"/>
</dbReference>
<organism evidence="3 4">
    <name type="scientific">Mycobacterium cookii</name>
    <dbReference type="NCBI Taxonomy" id="1775"/>
    <lineage>
        <taxon>Bacteria</taxon>
        <taxon>Bacillati</taxon>
        <taxon>Actinomycetota</taxon>
        <taxon>Actinomycetes</taxon>
        <taxon>Mycobacteriales</taxon>
        <taxon>Mycobacteriaceae</taxon>
        <taxon>Mycobacterium</taxon>
    </lineage>
</organism>
<dbReference type="InterPro" id="IPR023213">
    <property type="entry name" value="CAT-like_dom_sf"/>
</dbReference>
<dbReference type="SUPFAM" id="SSF52777">
    <property type="entry name" value="CoA-dependent acyltransferases"/>
    <property type="match status" value="2"/>
</dbReference>
<reference evidence="3 4" key="1">
    <citation type="journal article" date="2019" name="Emerg. Microbes Infect.">
        <title>Comprehensive subspecies identification of 175 nontuberculous mycobacteria species based on 7547 genomic profiles.</title>
        <authorList>
            <person name="Matsumoto Y."/>
            <person name="Kinjo T."/>
            <person name="Motooka D."/>
            <person name="Nabeya D."/>
            <person name="Jung N."/>
            <person name="Uechi K."/>
            <person name="Horii T."/>
            <person name="Iida T."/>
            <person name="Fujita J."/>
            <person name="Nakamura S."/>
        </authorList>
    </citation>
    <scope>NUCLEOTIDE SEQUENCE [LARGE SCALE GENOMIC DNA]</scope>
    <source>
        <strain evidence="3 4">JCM 12404</strain>
    </source>
</reference>
<evidence type="ECO:0000313" key="4">
    <source>
        <dbReference type="Proteomes" id="UP000465866"/>
    </source>
</evidence>
<gene>
    <name evidence="3" type="ORF">MCOO_29850</name>
</gene>
<dbReference type="GO" id="GO:0031177">
    <property type="term" value="F:phosphopantetheine binding"/>
    <property type="evidence" value="ECO:0007669"/>
    <property type="project" value="TreeGrafter"/>
</dbReference>
<dbReference type="GO" id="GO:0043041">
    <property type="term" value="P:amino acid activation for nonribosomal peptide biosynthetic process"/>
    <property type="evidence" value="ECO:0007669"/>
    <property type="project" value="TreeGrafter"/>
</dbReference>
<dbReference type="Gene3D" id="3.30.559.30">
    <property type="entry name" value="Nonribosomal peptide synthetase, condensation domain"/>
    <property type="match status" value="1"/>
</dbReference>
<dbReference type="Pfam" id="PF00668">
    <property type="entry name" value="Condensation"/>
    <property type="match status" value="1"/>
</dbReference>
<dbReference type="KEGG" id="mcoo:MCOO_29850"/>
<evidence type="ECO:0000313" key="3">
    <source>
        <dbReference type="EMBL" id="BBX46970.1"/>
    </source>
</evidence>
<accession>A0A7I7KY19</accession>
<dbReference type="GO" id="GO:0005737">
    <property type="term" value="C:cytoplasm"/>
    <property type="evidence" value="ECO:0007669"/>
    <property type="project" value="TreeGrafter"/>
</dbReference>
<proteinExistence type="predicted"/>
<dbReference type="Gene3D" id="3.30.559.10">
    <property type="entry name" value="Chloramphenicol acetyltransferase-like domain"/>
    <property type="match status" value="1"/>
</dbReference>
<feature type="domain" description="Condensation" evidence="2">
    <location>
        <begin position="2"/>
        <end position="399"/>
    </location>
</feature>
<feature type="region of interest" description="Disordered" evidence="1">
    <location>
        <begin position="405"/>
        <end position="431"/>
    </location>
</feature>
<protein>
    <recommendedName>
        <fullName evidence="2">Condensation domain-containing protein</fullName>
    </recommendedName>
</protein>
<dbReference type="PANTHER" id="PTHR45527:SF1">
    <property type="entry name" value="FATTY ACID SYNTHASE"/>
    <property type="match status" value="1"/>
</dbReference>
<dbReference type="EMBL" id="AP022569">
    <property type="protein sequence ID" value="BBX46970.1"/>
    <property type="molecule type" value="Genomic_DNA"/>
</dbReference>
<dbReference type="InterPro" id="IPR001242">
    <property type="entry name" value="Condensation_dom"/>
</dbReference>
<keyword evidence="4" id="KW-1185">Reference proteome</keyword>
<dbReference type="GO" id="GO:0044550">
    <property type="term" value="P:secondary metabolite biosynthetic process"/>
    <property type="evidence" value="ECO:0007669"/>
    <property type="project" value="TreeGrafter"/>
</dbReference>
<dbReference type="Proteomes" id="UP000465866">
    <property type="component" value="Chromosome"/>
</dbReference>
<dbReference type="GO" id="GO:0003824">
    <property type="term" value="F:catalytic activity"/>
    <property type="evidence" value="ECO:0007669"/>
    <property type="project" value="InterPro"/>
</dbReference>
<dbReference type="AlphaFoldDB" id="A0A7I7KY19"/>
<evidence type="ECO:0000256" key="1">
    <source>
        <dbReference type="SAM" id="MobiDB-lite"/>
    </source>
</evidence>
<name>A0A7I7KY19_9MYCO</name>
<evidence type="ECO:0000259" key="2">
    <source>
        <dbReference type="Pfam" id="PF00668"/>
    </source>
</evidence>
<sequence length="431" mass="46703">MYAVQLVIGLRGGLDAHRLRDALYAVVMRHPHLAARFSERFDEPVQIVPADPWVPWRYVDVGAEGGAVEDQIERVCAAERAAVCELGDRPVFRAVLIRTGDDEHRFVLTNHHIVMDGWSLPILVGELFASYAGQPLAPAGPYRRFVTWLAGRDAATARAAWAQVLAGVDTPTVVGPPGRSGLGRRAVASCQLPGQLTEAVTELARSCHTTVNIVLHAAYAQLLMGWTGQHDVVFGTTVSGRPVELAGAESMVGLLINTIAVRATATATTTTAGLLDQLHHAHHHTLDHQHLALSDIHRLTGHEQLFDTLFVYENYPLDTTAALGIDGLAVTGYSTREYNHYPLAIQALPGPALTLRAEYDTEVFDPATIDTLLARFTALLGAMTTNPHTALSCIDVLDPPNTPACTTGATRRCSPRRHPLRPPSRNCSPPR</sequence>